<accession>A0ABY1RY45</accession>
<keyword evidence="2" id="KW-1185">Reference proteome</keyword>
<evidence type="ECO:0000313" key="1">
    <source>
        <dbReference type="EMBL" id="SMR73070.1"/>
    </source>
</evidence>
<dbReference type="Proteomes" id="UP001159257">
    <property type="component" value="Unassembled WGS sequence"/>
</dbReference>
<name>A0ABY1RY45_9GAMM</name>
<dbReference type="EMBL" id="FXWV01000003">
    <property type="protein sequence ID" value="SMR73070.1"/>
    <property type="molecule type" value="Genomic_DNA"/>
</dbReference>
<reference evidence="1 2" key="1">
    <citation type="submission" date="2017-05" db="EMBL/GenBank/DDBJ databases">
        <authorList>
            <person name="Varghese N."/>
            <person name="Submissions S."/>
        </authorList>
    </citation>
    <scope>NUCLEOTIDE SEQUENCE [LARGE SCALE GENOMIC DNA]</scope>
    <source>
        <strain evidence="1 2">CGMCC 1.7287</strain>
    </source>
</reference>
<comment type="caution">
    <text evidence="1">The sequence shown here is derived from an EMBL/GenBank/DDBJ whole genome shotgun (WGS) entry which is preliminary data.</text>
</comment>
<proteinExistence type="predicted"/>
<gene>
    <name evidence="1" type="ORF">SAMN04487964_1039</name>
</gene>
<evidence type="ECO:0000313" key="2">
    <source>
        <dbReference type="Proteomes" id="UP001159257"/>
    </source>
</evidence>
<sequence>MVPQCALTTALICPRCPGCPPYKTLLHTTLYPTTNRGTHGASNDTNFLFYLDYPDYPDYPDVVRYPAGFASPGKVLASTPPWTLALMRQPQQVERKQKDLPACEALNLCRQYFVVVTTTHLTDTYTWVNTPEINTTGERGSYAVRFKAETMKSLINHRNTRRHKNNILSGGPICTYSFFSTHKNAKYFRCANSENQSSPNWPIGSRTK</sequence>
<organism evidence="1 2">
    <name type="scientific">Marinobacterium sediminicola</name>
    <dbReference type="NCBI Taxonomy" id="518898"/>
    <lineage>
        <taxon>Bacteria</taxon>
        <taxon>Pseudomonadati</taxon>
        <taxon>Pseudomonadota</taxon>
        <taxon>Gammaproteobacteria</taxon>
        <taxon>Oceanospirillales</taxon>
        <taxon>Oceanospirillaceae</taxon>
        <taxon>Marinobacterium</taxon>
    </lineage>
</organism>
<protein>
    <submittedName>
        <fullName evidence="1">Uncharacterized protein</fullName>
    </submittedName>
</protein>